<protein>
    <submittedName>
        <fullName evidence="2">Thioesterase domain-containing protein</fullName>
    </submittedName>
</protein>
<evidence type="ECO:0000313" key="3">
    <source>
        <dbReference type="Proteomes" id="UP001596956"/>
    </source>
</evidence>
<dbReference type="InterPro" id="IPR036736">
    <property type="entry name" value="ACP-like_sf"/>
</dbReference>
<keyword evidence="3" id="KW-1185">Reference proteome</keyword>
<dbReference type="Proteomes" id="UP001596956">
    <property type="component" value="Unassembled WGS sequence"/>
</dbReference>
<evidence type="ECO:0000259" key="1">
    <source>
        <dbReference type="PROSITE" id="PS50075"/>
    </source>
</evidence>
<proteinExistence type="predicted"/>
<dbReference type="Gene3D" id="3.40.50.1820">
    <property type="entry name" value="alpha/beta hydrolase"/>
    <property type="match status" value="1"/>
</dbReference>
<dbReference type="InterPro" id="IPR020802">
    <property type="entry name" value="TesA-like"/>
</dbReference>
<evidence type="ECO:0000313" key="2">
    <source>
        <dbReference type="EMBL" id="MFD0803756.1"/>
    </source>
</evidence>
<feature type="domain" description="Carrier" evidence="1">
    <location>
        <begin position="1"/>
        <end position="45"/>
    </location>
</feature>
<dbReference type="PROSITE" id="PS50075">
    <property type="entry name" value="CARRIER"/>
    <property type="match status" value="1"/>
</dbReference>
<gene>
    <name evidence="2" type="ORF">ACFQZU_20890</name>
</gene>
<dbReference type="SMART" id="SM00824">
    <property type="entry name" value="PKS_TE"/>
    <property type="match status" value="1"/>
</dbReference>
<comment type="caution">
    <text evidence="2">The sequence shown here is derived from an EMBL/GenBank/DDBJ whole genome shotgun (WGS) entry which is preliminary data.</text>
</comment>
<dbReference type="Pfam" id="PF00975">
    <property type="entry name" value="Thioesterase"/>
    <property type="match status" value="1"/>
</dbReference>
<dbReference type="SUPFAM" id="SSF53474">
    <property type="entry name" value="alpha/beta-Hydrolases"/>
    <property type="match status" value="1"/>
</dbReference>
<dbReference type="InterPro" id="IPR001031">
    <property type="entry name" value="Thioesterase"/>
</dbReference>
<dbReference type="InterPro" id="IPR009081">
    <property type="entry name" value="PP-bd_ACP"/>
</dbReference>
<reference evidence="3" key="1">
    <citation type="journal article" date="2019" name="Int. J. Syst. Evol. Microbiol.">
        <title>The Global Catalogue of Microorganisms (GCM) 10K type strain sequencing project: providing services to taxonomists for standard genome sequencing and annotation.</title>
        <authorList>
            <consortium name="The Broad Institute Genomics Platform"/>
            <consortium name="The Broad Institute Genome Sequencing Center for Infectious Disease"/>
            <person name="Wu L."/>
            <person name="Ma J."/>
        </authorList>
    </citation>
    <scope>NUCLEOTIDE SEQUENCE [LARGE SCALE GENOMIC DNA]</scope>
    <source>
        <strain evidence="3">CCUG 63369</strain>
    </source>
</reference>
<name>A0ABW3BKB6_9ACTN</name>
<dbReference type="Gene3D" id="1.10.1200.10">
    <property type="entry name" value="ACP-like"/>
    <property type="match status" value="1"/>
</dbReference>
<sequence>MGVDSLTAVELRNRLATATGLRLPAGVVFSRTSAAELAEELRVRLDERVGGGEAESAAAGSGFGMGEEHGSAYTGGDGVVDLFRSACAAHRAEDGLRLLQAAARLRPAFTADEAEAAESEPVRLAEGGASPRLVCLPSLVLIAGPHEYARFAAALRGAHGIDALPHPGYSAGQPIPADVEAAAEAQAQSVLKAVGDESFVLLGRSSGGWMAQAVAESLELRGRGPAGLVLLDTPLPAEFSLAEVIEAGILDRDGELDLADSARATAMGGYLAAFARWAPQKTTAPTALVRPADPVTDRNGVLMRAEQWHFTWPLPHDSVQVPGDHLTMLEDHAEETAHAVRDWVATAVDSR</sequence>
<dbReference type="InterPro" id="IPR029058">
    <property type="entry name" value="AB_hydrolase_fold"/>
</dbReference>
<dbReference type="Pfam" id="PF00550">
    <property type="entry name" value="PP-binding"/>
    <property type="match status" value="1"/>
</dbReference>
<dbReference type="EMBL" id="JBHTHR010001099">
    <property type="protein sequence ID" value="MFD0803756.1"/>
    <property type="molecule type" value="Genomic_DNA"/>
</dbReference>
<organism evidence="2 3">
    <name type="scientific">Streptomonospora algeriensis</name>
    <dbReference type="NCBI Taxonomy" id="995084"/>
    <lineage>
        <taxon>Bacteria</taxon>
        <taxon>Bacillati</taxon>
        <taxon>Actinomycetota</taxon>
        <taxon>Actinomycetes</taxon>
        <taxon>Streptosporangiales</taxon>
        <taxon>Nocardiopsidaceae</taxon>
        <taxon>Streptomonospora</taxon>
    </lineage>
</organism>
<accession>A0ABW3BKB6</accession>